<dbReference type="Proteomes" id="UP000178759">
    <property type="component" value="Unassembled WGS sequence"/>
</dbReference>
<dbReference type="STRING" id="1798392.A3A79_00460"/>
<organism evidence="3 4">
    <name type="scientific">Candidatus Gottesmanbacteria bacterium RIFCSPLOWO2_01_FULL_43_11b</name>
    <dbReference type="NCBI Taxonomy" id="1798392"/>
    <lineage>
        <taxon>Bacteria</taxon>
        <taxon>Candidatus Gottesmaniibacteriota</taxon>
    </lineage>
</organism>
<proteinExistence type="inferred from homology"/>
<dbReference type="PANTHER" id="PTHR21198">
    <property type="entry name" value="GLUTAMATE RACEMASE"/>
    <property type="match status" value="1"/>
</dbReference>
<dbReference type="AlphaFoldDB" id="A0A1F6AGD6"/>
<evidence type="ECO:0000256" key="2">
    <source>
        <dbReference type="ARBA" id="ARBA00023235"/>
    </source>
</evidence>
<dbReference type="InterPro" id="IPR001920">
    <property type="entry name" value="Asp/Glu_race"/>
</dbReference>
<dbReference type="PANTHER" id="PTHR21198:SF7">
    <property type="entry name" value="ASPARTATE-GLUTAMATE RACEMASE FAMILY"/>
    <property type="match status" value="1"/>
</dbReference>
<sequence>MKTVGIIGGFGPEATAQFYMGLTAKTRTNILVRHVFVPRKLEHDALISGNNLDAFKPLLVSAAMELEKNGADIIVLPCNTLHIHEDAIRSALGIPFISIIEETARFLHKQNISKIGFLGTRVTIRENLFKKRANGTTFITIPSSVQRRIDFGLDQFVGEQKDKNLKSALHESFRFFRNKNVQDVLLACTDFHGLCPNGVRIHDTLDILVRATIDMI</sequence>
<dbReference type="Pfam" id="PF01177">
    <property type="entry name" value="Asp_Glu_race"/>
    <property type="match status" value="1"/>
</dbReference>
<evidence type="ECO:0000313" key="4">
    <source>
        <dbReference type="Proteomes" id="UP000178759"/>
    </source>
</evidence>
<dbReference type="SUPFAM" id="SSF53681">
    <property type="entry name" value="Aspartate/glutamate racemase"/>
    <property type="match status" value="2"/>
</dbReference>
<dbReference type="InterPro" id="IPR015942">
    <property type="entry name" value="Asp/Glu/hydantoin_racemase"/>
</dbReference>
<dbReference type="GO" id="GO:0047661">
    <property type="term" value="F:amino-acid racemase activity"/>
    <property type="evidence" value="ECO:0007669"/>
    <property type="project" value="InterPro"/>
</dbReference>
<dbReference type="InterPro" id="IPR004380">
    <property type="entry name" value="Asp_race"/>
</dbReference>
<dbReference type="NCBIfam" id="TIGR00035">
    <property type="entry name" value="asp_race"/>
    <property type="match status" value="1"/>
</dbReference>
<gene>
    <name evidence="3" type="ORF">A3A79_00460</name>
</gene>
<comment type="caution">
    <text evidence="3">The sequence shown here is derived from an EMBL/GenBank/DDBJ whole genome shotgun (WGS) entry which is preliminary data.</text>
</comment>
<evidence type="ECO:0008006" key="5">
    <source>
        <dbReference type="Google" id="ProtNLM"/>
    </source>
</evidence>
<name>A0A1F6AGD6_9BACT</name>
<accession>A0A1F6AGD6</accession>
<dbReference type="Gene3D" id="3.40.50.1860">
    <property type="match status" value="2"/>
</dbReference>
<evidence type="ECO:0000256" key="1">
    <source>
        <dbReference type="ARBA" id="ARBA00007847"/>
    </source>
</evidence>
<comment type="similarity">
    <text evidence="1">Belongs to the aspartate/glutamate racemases family.</text>
</comment>
<dbReference type="EMBL" id="MFJV01000001">
    <property type="protein sequence ID" value="OGG23666.1"/>
    <property type="molecule type" value="Genomic_DNA"/>
</dbReference>
<reference evidence="3 4" key="1">
    <citation type="journal article" date="2016" name="Nat. Commun.">
        <title>Thousands of microbial genomes shed light on interconnected biogeochemical processes in an aquifer system.</title>
        <authorList>
            <person name="Anantharaman K."/>
            <person name="Brown C.T."/>
            <person name="Hug L.A."/>
            <person name="Sharon I."/>
            <person name="Castelle C.J."/>
            <person name="Probst A.J."/>
            <person name="Thomas B.C."/>
            <person name="Singh A."/>
            <person name="Wilkins M.J."/>
            <person name="Karaoz U."/>
            <person name="Brodie E.L."/>
            <person name="Williams K.H."/>
            <person name="Hubbard S.S."/>
            <person name="Banfield J.F."/>
        </authorList>
    </citation>
    <scope>NUCLEOTIDE SEQUENCE [LARGE SCALE GENOMIC DNA]</scope>
</reference>
<protein>
    <recommendedName>
        <fullName evidence="5">Aspartate racemase</fullName>
    </recommendedName>
</protein>
<evidence type="ECO:0000313" key="3">
    <source>
        <dbReference type="EMBL" id="OGG23666.1"/>
    </source>
</evidence>
<keyword evidence="2" id="KW-0413">Isomerase</keyword>